<dbReference type="InParanoid" id="A0A165VW96"/>
<evidence type="ECO:0000313" key="2">
    <source>
        <dbReference type="Proteomes" id="UP000076761"/>
    </source>
</evidence>
<name>A0A165VW96_9AGAM</name>
<protein>
    <submittedName>
        <fullName evidence="1">Uncharacterized protein</fullName>
    </submittedName>
</protein>
<sequence>MASKKGIVSIPLTIDTYRTLPSNPWLSVSPDLPGADLGLYEYGLYLCTVVGTRRVHCSGRLNKSSQARSHQSA</sequence>
<dbReference type="EMBL" id="KV425552">
    <property type="protein sequence ID" value="KZT30293.1"/>
    <property type="molecule type" value="Genomic_DNA"/>
</dbReference>
<accession>A0A165VW96</accession>
<proteinExistence type="predicted"/>
<gene>
    <name evidence="1" type="ORF">NEOLEDRAFT_1127250</name>
</gene>
<dbReference type="Proteomes" id="UP000076761">
    <property type="component" value="Unassembled WGS sequence"/>
</dbReference>
<reference evidence="1 2" key="1">
    <citation type="journal article" date="2016" name="Mol. Biol. Evol.">
        <title>Comparative Genomics of Early-Diverging Mushroom-Forming Fungi Provides Insights into the Origins of Lignocellulose Decay Capabilities.</title>
        <authorList>
            <person name="Nagy L.G."/>
            <person name="Riley R."/>
            <person name="Tritt A."/>
            <person name="Adam C."/>
            <person name="Daum C."/>
            <person name="Floudas D."/>
            <person name="Sun H."/>
            <person name="Yadav J.S."/>
            <person name="Pangilinan J."/>
            <person name="Larsson K.H."/>
            <person name="Matsuura K."/>
            <person name="Barry K."/>
            <person name="Labutti K."/>
            <person name="Kuo R."/>
            <person name="Ohm R.A."/>
            <person name="Bhattacharya S.S."/>
            <person name="Shirouzu T."/>
            <person name="Yoshinaga Y."/>
            <person name="Martin F.M."/>
            <person name="Grigoriev I.V."/>
            <person name="Hibbett D.S."/>
        </authorList>
    </citation>
    <scope>NUCLEOTIDE SEQUENCE [LARGE SCALE GENOMIC DNA]</scope>
    <source>
        <strain evidence="1 2">HHB14362 ss-1</strain>
    </source>
</reference>
<evidence type="ECO:0000313" key="1">
    <source>
        <dbReference type="EMBL" id="KZT30293.1"/>
    </source>
</evidence>
<keyword evidence="2" id="KW-1185">Reference proteome</keyword>
<dbReference type="AlphaFoldDB" id="A0A165VW96"/>
<organism evidence="1 2">
    <name type="scientific">Neolentinus lepideus HHB14362 ss-1</name>
    <dbReference type="NCBI Taxonomy" id="1314782"/>
    <lineage>
        <taxon>Eukaryota</taxon>
        <taxon>Fungi</taxon>
        <taxon>Dikarya</taxon>
        <taxon>Basidiomycota</taxon>
        <taxon>Agaricomycotina</taxon>
        <taxon>Agaricomycetes</taxon>
        <taxon>Gloeophyllales</taxon>
        <taxon>Gloeophyllaceae</taxon>
        <taxon>Neolentinus</taxon>
    </lineage>
</organism>